<evidence type="ECO:0000256" key="8">
    <source>
        <dbReference type="ARBA" id="ARBA00023098"/>
    </source>
</evidence>
<feature type="domain" description="PLD phosphodiesterase" evidence="14">
    <location>
        <begin position="403"/>
        <end position="430"/>
    </location>
</feature>
<evidence type="ECO:0000256" key="4">
    <source>
        <dbReference type="ARBA" id="ARBA00022679"/>
    </source>
</evidence>
<dbReference type="SMART" id="SM00155">
    <property type="entry name" value="PLDc"/>
    <property type="match status" value="2"/>
</dbReference>
<protein>
    <recommendedName>
        <fullName evidence="12">Cardiolipin synthase</fullName>
        <ecNumber evidence="12">2.7.8.-</ecNumber>
    </recommendedName>
</protein>
<comment type="caution">
    <text evidence="15">The sequence shown here is derived from an EMBL/GenBank/DDBJ whole genome shotgun (WGS) entry which is preliminary data.</text>
</comment>
<feature type="transmembrane region" description="Helical" evidence="13">
    <location>
        <begin position="6"/>
        <end position="26"/>
    </location>
</feature>
<evidence type="ECO:0000256" key="3">
    <source>
        <dbReference type="ARBA" id="ARBA00022516"/>
    </source>
</evidence>
<evidence type="ECO:0000256" key="11">
    <source>
        <dbReference type="ARBA" id="ARBA00023264"/>
    </source>
</evidence>
<evidence type="ECO:0000256" key="6">
    <source>
        <dbReference type="ARBA" id="ARBA00022737"/>
    </source>
</evidence>
<keyword evidence="11" id="KW-1208">Phospholipid metabolism</keyword>
<keyword evidence="10" id="KW-0594">Phospholipid biosynthesis</keyword>
<evidence type="ECO:0000256" key="13">
    <source>
        <dbReference type="SAM" id="Phobius"/>
    </source>
</evidence>
<dbReference type="InterPro" id="IPR022924">
    <property type="entry name" value="Cardiolipin_synthase"/>
</dbReference>
<dbReference type="SUPFAM" id="SSF56024">
    <property type="entry name" value="Phospholipase D/nuclease"/>
    <property type="match status" value="2"/>
</dbReference>
<dbReference type="NCBIfam" id="TIGR04265">
    <property type="entry name" value="bac_cardiolipin"/>
    <property type="match status" value="1"/>
</dbReference>
<dbReference type="InterPro" id="IPR027379">
    <property type="entry name" value="CLS_N"/>
</dbReference>
<evidence type="ECO:0000313" key="15">
    <source>
        <dbReference type="EMBL" id="MBB6577402.1"/>
    </source>
</evidence>
<dbReference type="RefSeq" id="WP_184706493.1">
    <property type="nucleotide sequence ID" value="NZ_JACHKZ010000006.1"/>
</dbReference>
<keyword evidence="3" id="KW-0444">Lipid biosynthesis</keyword>
<evidence type="ECO:0000256" key="10">
    <source>
        <dbReference type="ARBA" id="ARBA00023209"/>
    </source>
</evidence>
<dbReference type="PROSITE" id="PS50035">
    <property type="entry name" value="PLD"/>
    <property type="match status" value="2"/>
</dbReference>
<dbReference type="Pfam" id="PF13091">
    <property type="entry name" value="PLDc_2"/>
    <property type="match status" value="2"/>
</dbReference>
<evidence type="ECO:0000256" key="12">
    <source>
        <dbReference type="NCBIfam" id="TIGR04265"/>
    </source>
</evidence>
<dbReference type="Pfam" id="PF13396">
    <property type="entry name" value="PLDc_N"/>
    <property type="match status" value="1"/>
</dbReference>
<evidence type="ECO:0000256" key="9">
    <source>
        <dbReference type="ARBA" id="ARBA00023136"/>
    </source>
</evidence>
<dbReference type="PANTHER" id="PTHR21248">
    <property type="entry name" value="CARDIOLIPIN SYNTHASE"/>
    <property type="match status" value="1"/>
</dbReference>
<dbReference type="CDD" id="cd09158">
    <property type="entry name" value="PLDc_EcCLS_like_2"/>
    <property type="match status" value="1"/>
</dbReference>
<evidence type="ECO:0000256" key="2">
    <source>
        <dbReference type="ARBA" id="ARBA00022475"/>
    </source>
</evidence>
<evidence type="ECO:0000259" key="14">
    <source>
        <dbReference type="PROSITE" id="PS50035"/>
    </source>
</evidence>
<evidence type="ECO:0000313" key="16">
    <source>
        <dbReference type="Proteomes" id="UP000562492"/>
    </source>
</evidence>
<comment type="subcellular location">
    <subcellularLocation>
        <location evidence="1">Cell membrane</location>
        <topology evidence="1">Multi-pass membrane protein</topology>
    </subcellularLocation>
</comment>
<sequence>MHSNLLPQLWTGSVFILHLLVAARALTRANRSPASRAAWVAVIMLVPLAGIAAYLLLGETSIGRSRARRLRKVQTTLQRPVQTPAQVSGAAASLVALAHSITGFDAVAGNRIALLGDAAAVPAQPMVNSKAAIHHLIDDIAQARQQVHIAFYIWLADDTGQRLALAVAAAARRGVQCRVMVDALGSRAFHDSALWRELAQAGVQLLATLDDVSRLRHMALSRVDLRDHRKLVVIDNRIAYCGSQNCADPEFRIKARYAPWIDVLLRCEGPVVRQMQTLFLSGWIPETNEAGLDDLPNAPVAAADVAPGNCVAQAVETGPTARHNGMSDLFVASMYAARHELLITTPYFVPDEALLRALCAAPRRGVATTLIVPARNDSWLVAQACRSCYADLLSNGVALYEYPLGVLHAKTLTLDGEISLVGSANMDRRSLELNYENNLLISDREVTGSIRARQLGYLSVSKAVDVAAVRAWPFHTRLIHNVVGMMAPVL</sequence>
<dbReference type="Gene3D" id="3.30.870.10">
    <property type="entry name" value="Endonuclease Chain A"/>
    <property type="match status" value="2"/>
</dbReference>
<gene>
    <name evidence="15" type="ORF">HNP33_001457</name>
</gene>
<feature type="transmembrane region" description="Helical" evidence="13">
    <location>
        <begin position="38"/>
        <end position="57"/>
    </location>
</feature>
<reference evidence="15 16" key="1">
    <citation type="submission" date="2020-08" db="EMBL/GenBank/DDBJ databases">
        <title>Functional genomics of gut bacteria from endangered species of beetles.</title>
        <authorList>
            <person name="Carlos-Shanley C."/>
        </authorList>
    </citation>
    <scope>NUCLEOTIDE SEQUENCE [LARGE SCALE GENOMIC DNA]</scope>
    <source>
        <strain evidence="15 16">S00124</strain>
    </source>
</reference>
<keyword evidence="5 13" id="KW-0812">Transmembrane</keyword>
<proteinExistence type="predicted"/>
<keyword evidence="9 13" id="KW-0472">Membrane</keyword>
<feature type="domain" description="PLD phosphodiesterase" evidence="14">
    <location>
        <begin position="223"/>
        <end position="250"/>
    </location>
</feature>
<keyword evidence="4 15" id="KW-0808">Transferase</keyword>
<evidence type="ECO:0000256" key="7">
    <source>
        <dbReference type="ARBA" id="ARBA00022989"/>
    </source>
</evidence>
<accession>A0ABR6RE19</accession>
<dbReference type="GO" id="GO:0016740">
    <property type="term" value="F:transferase activity"/>
    <property type="evidence" value="ECO:0007669"/>
    <property type="project" value="UniProtKB-KW"/>
</dbReference>
<dbReference type="InterPro" id="IPR001736">
    <property type="entry name" value="PLipase_D/transphosphatidylase"/>
</dbReference>
<keyword evidence="8" id="KW-0443">Lipid metabolism</keyword>
<name>A0ABR6RE19_9BURK</name>
<evidence type="ECO:0000256" key="1">
    <source>
        <dbReference type="ARBA" id="ARBA00004651"/>
    </source>
</evidence>
<keyword evidence="7 13" id="KW-1133">Transmembrane helix</keyword>
<organism evidence="15 16">
    <name type="scientific">Comamonas odontotermitis</name>
    <dbReference type="NCBI Taxonomy" id="379895"/>
    <lineage>
        <taxon>Bacteria</taxon>
        <taxon>Pseudomonadati</taxon>
        <taxon>Pseudomonadota</taxon>
        <taxon>Betaproteobacteria</taxon>
        <taxon>Burkholderiales</taxon>
        <taxon>Comamonadaceae</taxon>
        <taxon>Comamonas</taxon>
    </lineage>
</organism>
<evidence type="ECO:0000256" key="5">
    <source>
        <dbReference type="ARBA" id="ARBA00022692"/>
    </source>
</evidence>
<dbReference type="EMBL" id="JACHKZ010000006">
    <property type="protein sequence ID" value="MBB6577402.1"/>
    <property type="molecule type" value="Genomic_DNA"/>
</dbReference>
<dbReference type="PANTHER" id="PTHR21248:SF22">
    <property type="entry name" value="PHOSPHOLIPASE D"/>
    <property type="match status" value="1"/>
</dbReference>
<dbReference type="Proteomes" id="UP000562492">
    <property type="component" value="Unassembled WGS sequence"/>
</dbReference>
<keyword evidence="6" id="KW-0677">Repeat</keyword>
<dbReference type="InterPro" id="IPR025202">
    <property type="entry name" value="PLD-like_dom"/>
</dbReference>
<keyword evidence="2" id="KW-1003">Cell membrane</keyword>
<keyword evidence="16" id="KW-1185">Reference proteome</keyword>
<dbReference type="EC" id="2.7.8.-" evidence="12"/>